<reference evidence="2" key="1">
    <citation type="submission" date="2022-07" db="EMBL/GenBank/DDBJ databases">
        <title>Chromosome-level genome of Muraenolepis orangiensis.</title>
        <authorList>
            <person name="Kim J."/>
        </authorList>
    </citation>
    <scope>NUCLEOTIDE SEQUENCE</scope>
    <source>
        <strain evidence="2">KU_S4_2022</strain>
        <tissue evidence="2">Muscle</tissue>
    </source>
</reference>
<name>A0A9Q0D5L8_9TELE</name>
<proteinExistence type="predicted"/>
<organism evidence="2 3">
    <name type="scientific">Muraenolepis orangiensis</name>
    <name type="common">Patagonian moray cod</name>
    <dbReference type="NCBI Taxonomy" id="630683"/>
    <lineage>
        <taxon>Eukaryota</taxon>
        <taxon>Metazoa</taxon>
        <taxon>Chordata</taxon>
        <taxon>Craniata</taxon>
        <taxon>Vertebrata</taxon>
        <taxon>Euteleostomi</taxon>
        <taxon>Actinopterygii</taxon>
        <taxon>Neopterygii</taxon>
        <taxon>Teleostei</taxon>
        <taxon>Neoteleostei</taxon>
        <taxon>Acanthomorphata</taxon>
        <taxon>Zeiogadaria</taxon>
        <taxon>Gadariae</taxon>
        <taxon>Gadiformes</taxon>
        <taxon>Muraenolepidoidei</taxon>
        <taxon>Muraenolepididae</taxon>
        <taxon>Muraenolepis</taxon>
    </lineage>
</organism>
<accession>A0A9Q0D5L8</accession>
<evidence type="ECO:0000256" key="1">
    <source>
        <dbReference type="SAM" id="SignalP"/>
    </source>
</evidence>
<feature type="signal peptide" evidence="1">
    <location>
        <begin position="1"/>
        <end position="18"/>
    </location>
</feature>
<dbReference type="PANTHER" id="PTHR45749">
    <property type="match status" value="1"/>
</dbReference>
<dbReference type="AlphaFoldDB" id="A0A9Q0D5L8"/>
<keyword evidence="3" id="KW-1185">Reference proteome</keyword>
<evidence type="ECO:0000313" key="3">
    <source>
        <dbReference type="Proteomes" id="UP001148018"/>
    </source>
</evidence>
<gene>
    <name evidence="2" type="ORF">NHX12_016456</name>
</gene>
<feature type="chain" id="PRO_5040168509" description="DUF4371 domain-containing protein" evidence="1">
    <location>
        <begin position="19"/>
        <end position="116"/>
    </location>
</feature>
<dbReference type="Proteomes" id="UP001148018">
    <property type="component" value="Unassembled WGS sequence"/>
</dbReference>
<keyword evidence="1" id="KW-0732">Signal</keyword>
<dbReference type="EMBL" id="JANIIK010002293">
    <property type="protein sequence ID" value="KAJ3581611.1"/>
    <property type="molecule type" value="Genomic_DNA"/>
</dbReference>
<dbReference type="PANTHER" id="PTHR45749:SF28">
    <property type="entry name" value="ZINC FINGER MYM-TYPE PROTEIN 1-LIKE-RELATED"/>
    <property type="match status" value="1"/>
</dbReference>
<evidence type="ECO:0000313" key="2">
    <source>
        <dbReference type="EMBL" id="KAJ3581611.1"/>
    </source>
</evidence>
<sequence length="116" mass="13003">MIVSLSRALVLTVFIANSARLLVRESPLVFLRGLVDFVSSLDTVLEEHLKTATVFKGTSKTVQNELLDSMLSVLREYILEEVNSADFIAIQADKTTDVSTYCQLVLVLRYIDIYVC</sequence>
<comment type="caution">
    <text evidence="2">The sequence shown here is derived from an EMBL/GenBank/DDBJ whole genome shotgun (WGS) entry which is preliminary data.</text>
</comment>
<protein>
    <recommendedName>
        <fullName evidence="4">DUF4371 domain-containing protein</fullName>
    </recommendedName>
</protein>
<dbReference type="OrthoDB" id="8961145at2759"/>
<evidence type="ECO:0008006" key="4">
    <source>
        <dbReference type="Google" id="ProtNLM"/>
    </source>
</evidence>